<dbReference type="EMBL" id="ABYH01000025">
    <property type="protein sequence ID" value="EEC98369.1"/>
    <property type="molecule type" value="Genomic_DNA"/>
</dbReference>
<dbReference type="Proteomes" id="UP000005510">
    <property type="component" value="Unassembled WGS sequence"/>
</dbReference>
<gene>
    <name evidence="1" type="ORF">PRABACTJOHN_00182</name>
</gene>
<proteinExistence type="predicted"/>
<name>B7B5B9_9BACT</name>
<comment type="caution">
    <text evidence="1">The sequence shown here is derived from an EMBL/GenBank/DDBJ whole genome shotgun (WGS) entry which is preliminary data.</text>
</comment>
<reference evidence="1 2" key="2">
    <citation type="submission" date="2008-10" db="EMBL/GenBank/DDBJ databases">
        <authorList>
            <person name="Fulton L."/>
            <person name="Clifton S."/>
            <person name="Fulton B."/>
            <person name="Xu J."/>
            <person name="Minx P."/>
            <person name="Pepin K.H."/>
            <person name="Johnson M."/>
            <person name="Bhonagiri V."/>
            <person name="Nash W.E."/>
            <person name="Mardis E.R."/>
            <person name="Wilson R.K."/>
        </authorList>
    </citation>
    <scope>NUCLEOTIDE SEQUENCE [LARGE SCALE GENOMIC DNA]</scope>
    <source>
        <strain evidence="1 2">DSM 18315</strain>
    </source>
</reference>
<evidence type="ECO:0000313" key="2">
    <source>
        <dbReference type="Proteomes" id="UP000005510"/>
    </source>
</evidence>
<protein>
    <submittedName>
        <fullName evidence="1">Uncharacterized protein</fullName>
    </submittedName>
</protein>
<organism evidence="1 2">
    <name type="scientific">Parabacteroides johnsonii DSM 18315</name>
    <dbReference type="NCBI Taxonomy" id="537006"/>
    <lineage>
        <taxon>Bacteria</taxon>
        <taxon>Pseudomonadati</taxon>
        <taxon>Bacteroidota</taxon>
        <taxon>Bacteroidia</taxon>
        <taxon>Bacteroidales</taxon>
        <taxon>Tannerellaceae</taxon>
        <taxon>Parabacteroides</taxon>
    </lineage>
</organism>
<evidence type="ECO:0000313" key="1">
    <source>
        <dbReference type="EMBL" id="EEC98369.1"/>
    </source>
</evidence>
<accession>B7B5B9</accession>
<sequence length="47" mass="5507">MVTAFDMTRHIPRCRCGKRGRRGEKRGKSVNILYIKIKKLSLSQIFI</sequence>
<reference evidence="1 2" key="1">
    <citation type="submission" date="2008-10" db="EMBL/GenBank/DDBJ databases">
        <title>Draft genome sequence of Parabacteroides johnsonii (DSM 18315).</title>
        <authorList>
            <person name="Sudarsanam P."/>
            <person name="Ley R."/>
            <person name="Guruge J."/>
            <person name="Turnbaugh P.J."/>
            <person name="Mahowald M."/>
            <person name="Liep D."/>
            <person name="Gordon J."/>
        </authorList>
    </citation>
    <scope>NUCLEOTIDE SEQUENCE [LARGE SCALE GENOMIC DNA]</scope>
    <source>
        <strain evidence="1 2">DSM 18315</strain>
    </source>
</reference>
<dbReference type="STRING" id="537006.PRABACTJOHN_00182"/>
<dbReference type="AlphaFoldDB" id="B7B5B9"/>
<dbReference type="HOGENOM" id="CLU_3171215_0_0_10"/>